<dbReference type="PROSITE" id="PS00108">
    <property type="entry name" value="PROTEIN_KINASE_ST"/>
    <property type="match status" value="1"/>
</dbReference>
<dbReference type="InterPro" id="IPR000719">
    <property type="entry name" value="Prot_kinase_dom"/>
</dbReference>
<dbReference type="PANTHER" id="PTHR44329">
    <property type="entry name" value="SERINE/THREONINE-PROTEIN KINASE TNNI3K-RELATED"/>
    <property type="match status" value="1"/>
</dbReference>
<sequence>MVPQAFASEAILWSTLRHPNIVPFLGVVVDNLDISLVSVFFKNGNIRRYLERHSGADRRVLGRDIAKGLAYIHELEPPIHHGDIKADNILVDDQGNACLGDFGQSYATDSRRYLDTSRMGQADNNPIHWTAPELWQSDQARVTAMSDMYSFGCVLYELVSGTIPFQGCPPTVIIDRVTRGDHPERPRSVDSGLWKVTVSCWETNPNHRPMAKSVVSELR</sequence>
<reference evidence="3" key="2">
    <citation type="submission" date="2015-01" db="EMBL/GenBank/DDBJ databases">
        <title>Evolutionary Origins and Diversification of the Mycorrhizal Mutualists.</title>
        <authorList>
            <consortium name="DOE Joint Genome Institute"/>
            <consortium name="Mycorrhizal Genomics Consortium"/>
            <person name="Kohler A."/>
            <person name="Kuo A."/>
            <person name="Nagy L.G."/>
            <person name="Floudas D."/>
            <person name="Copeland A."/>
            <person name="Barry K.W."/>
            <person name="Cichocki N."/>
            <person name="Veneault-Fourrey C."/>
            <person name="LaButti K."/>
            <person name="Lindquist E.A."/>
            <person name="Lipzen A."/>
            <person name="Lundell T."/>
            <person name="Morin E."/>
            <person name="Murat C."/>
            <person name="Riley R."/>
            <person name="Ohm R."/>
            <person name="Sun H."/>
            <person name="Tunlid A."/>
            <person name="Henrissat B."/>
            <person name="Grigoriev I.V."/>
            <person name="Hibbett D.S."/>
            <person name="Martin F."/>
        </authorList>
    </citation>
    <scope>NUCLEOTIDE SEQUENCE [LARGE SCALE GENOMIC DNA]</scope>
    <source>
        <strain evidence="3">Ve08.2h10</strain>
    </source>
</reference>
<dbReference type="HOGENOM" id="CLU_000288_7_18_1"/>
<dbReference type="PIRSF" id="PIRSF000654">
    <property type="entry name" value="Integrin-linked_kinase"/>
    <property type="match status" value="1"/>
</dbReference>
<dbReference type="SMART" id="SM00220">
    <property type="entry name" value="S_TKc"/>
    <property type="match status" value="1"/>
</dbReference>
<gene>
    <name evidence="2" type="ORF">PAXRUDRAFT_236725</name>
</gene>
<accession>A0A0D0DXT2</accession>
<evidence type="ECO:0000259" key="1">
    <source>
        <dbReference type="PROSITE" id="PS50011"/>
    </source>
</evidence>
<dbReference type="InterPro" id="IPR008271">
    <property type="entry name" value="Ser/Thr_kinase_AS"/>
</dbReference>
<name>A0A0D0DXT2_9AGAM</name>
<protein>
    <submittedName>
        <fullName evidence="2">Unplaced genomic scaffold scaffold_12, whole genome shotgun sequence</fullName>
    </submittedName>
</protein>
<evidence type="ECO:0000313" key="3">
    <source>
        <dbReference type="Proteomes" id="UP000054538"/>
    </source>
</evidence>
<reference evidence="2 3" key="1">
    <citation type="submission" date="2014-04" db="EMBL/GenBank/DDBJ databases">
        <authorList>
            <consortium name="DOE Joint Genome Institute"/>
            <person name="Kuo A."/>
            <person name="Kohler A."/>
            <person name="Jargeat P."/>
            <person name="Nagy L.G."/>
            <person name="Floudas D."/>
            <person name="Copeland A."/>
            <person name="Barry K.W."/>
            <person name="Cichocki N."/>
            <person name="Veneault-Fourrey C."/>
            <person name="LaButti K."/>
            <person name="Lindquist E.A."/>
            <person name="Lipzen A."/>
            <person name="Lundell T."/>
            <person name="Morin E."/>
            <person name="Murat C."/>
            <person name="Sun H."/>
            <person name="Tunlid A."/>
            <person name="Henrissat B."/>
            <person name="Grigoriev I.V."/>
            <person name="Hibbett D.S."/>
            <person name="Martin F."/>
            <person name="Nordberg H.P."/>
            <person name="Cantor M.N."/>
            <person name="Hua S.X."/>
        </authorList>
    </citation>
    <scope>NUCLEOTIDE SEQUENCE [LARGE SCALE GENOMIC DNA]</scope>
    <source>
        <strain evidence="2 3">Ve08.2h10</strain>
    </source>
</reference>
<dbReference type="AlphaFoldDB" id="A0A0D0DXT2"/>
<dbReference type="InterPro" id="IPR051681">
    <property type="entry name" value="Ser/Thr_Kinases-Pseudokinases"/>
</dbReference>
<dbReference type="PANTHER" id="PTHR44329:SF214">
    <property type="entry name" value="PROTEIN KINASE DOMAIN-CONTAINING PROTEIN"/>
    <property type="match status" value="1"/>
</dbReference>
<dbReference type="SUPFAM" id="SSF56112">
    <property type="entry name" value="Protein kinase-like (PK-like)"/>
    <property type="match status" value="1"/>
</dbReference>
<dbReference type="STRING" id="930991.A0A0D0DXT2"/>
<dbReference type="EMBL" id="KN824834">
    <property type="protein sequence ID" value="KIL00414.1"/>
    <property type="molecule type" value="Genomic_DNA"/>
</dbReference>
<dbReference type="GO" id="GO:0005524">
    <property type="term" value="F:ATP binding"/>
    <property type="evidence" value="ECO:0007669"/>
    <property type="project" value="InterPro"/>
</dbReference>
<dbReference type="InterPro" id="IPR001245">
    <property type="entry name" value="Ser-Thr/Tyr_kinase_cat_dom"/>
</dbReference>
<dbReference type="InParanoid" id="A0A0D0DXT2"/>
<proteinExistence type="predicted"/>
<keyword evidence="3" id="KW-1185">Reference proteome</keyword>
<organism evidence="2 3">
    <name type="scientific">Paxillus rubicundulus Ve08.2h10</name>
    <dbReference type="NCBI Taxonomy" id="930991"/>
    <lineage>
        <taxon>Eukaryota</taxon>
        <taxon>Fungi</taxon>
        <taxon>Dikarya</taxon>
        <taxon>Basidiomycota</taxon>
        <taxon>Agaricomycotina</taxon>
        <taxon>Agaricomycetes</taxon>
        <taxon>Agaricomycetidae</taxon>
        <taxon>Boletales</taxon>
        <taxon>Paxilineae</taxon>
        <taxon>Paxillaceae</taxon>
        <taxon>Paxillus</taxon>
    </lineage>
</organism>
<dbReference type="OrthoDB" id="4062651at2759"/>
<dbReference type="Pfam" id="PF07714">
    <property type="entry name" value="PK_Tyr_Ser-Thr"/>
    <property type="match status" value="1"/>
</dbReference>
<dbReference type="PROSITE" id="PS50011">
    <property type="entry name" value="PROTEIN_KINASE_DOM"/>
    <property type="match status" value="1"/>
</dbReference>
<dbReference type="Gene3D" id="1.10.510.10">
    <property type="entry name" value="Transferase(Phosphotransferase) domain 1"/>
    <property type="match status" value="1"/>
</dbReference>
<dbReference type="GO" id="GO:0004674">
    <property type="term" value="F:protein serine/threonine kinase activity"/>
    <property type="evidence" value="ECO:0007669"/>
    <property type="project" value="TreeGrafter"/>
</dbReference>
<dbReference type="InterPro" id="IPR011009">
    <property type="entry name" value="Kinase-like_dom_sf"/>
</dbReference>
<feature type="domain" description="Protein kinase" evidence="1">
    <location>
        <begin position="1"/>
        <end position="219"/>
    </location>
</feature>
<dbReference type="Proteomes" id="UP000054538">
    <property type="component" value="Unassembled WGS sequence"/>
</dbReference>
<evidence type="ECO:0000313" key="2">
    <source>
        <dbReference type="EMBL" id="KIL00414.1"/>
    </source>
</evidence>